<sequence>MNTIHTVNTTTYQVVVTEREGYYFIRFEDLVTERSLLLDKSESLHYAISSAEKFPELYSIAQKEGFTLLVDEFVNKSGKIVTVNEAFDIDRSTNEFERLLKSLNSI</sequence>
<protein>
    <submittedName>
        <fullName evidence="1">Uncharacterized protein</fullName>
    </submittedName>
</protein>
<reference evidence="2" key="1">
    <citation type="journal article" date="2019" name="Int. J. Syst. Evol. Microbiol.">
        <title>The Global Catalogue of Microorganisms (GCM) 10K type strain sequencing project: providing services to taxonomists for standard genome sequencing and annotation.</title>
        <authorList>
            <consortium name="The Broad Institute Genomics Platform"/>
            <consortium name="The Broad Institute Genome Sequencing Center for Infectious Disease"/>
            <person name="Wu L."/>
            <person name="Ma J."/>
        </authorList>
    </citation>
    <scope>NUCLEOTIDE SEQUENCE [LARGE SCALE GENOMIC DNA]</scope>
    <source>
        <strain evidence="2">CGMCC 1.12769</strain>
    </source>
</reference>
<comment type="caution">
    <text evidence="1">The sequence shown here is derived from an EMBL/GenBank/DDBJ whole genome shotgun (WGS) entry which is preliminary data.</text>
</comment>
<name>A0ABQ1YAB9_9BACL</name>
<keyword evidence="2" id="KW-1185">Reference proteome</keyword>
<accession>A0ABQ1YAB9</accession>
<evidence type="ECO:0000313" key="1">
    <source>
        <dbReference type="EMBL" id="GGH17235.1"/>
    </source>
</evidence>
<dbReference type="RefSeq" id="WP_188536846.1">
    <property type="nucleotide sequence ID" value="NZ_BMFT01000001.1"/>
</dbReference>
<dbReference type="EMBL" id="BMFT01000001">
    <property type="protein sequence ID" value="GGH17235.1"/>
    <property type="molecule type" value="Genomic_DNA"/>
</dbReference>
<gene>
    <name evidence="1" type="ORF">GCM10008013_12450</name>
</gene>
<proteinExistence type="predicted"/>
<organism evidence="1 2">
    <name type="scientific">Paenibacillus segetis</name>
    <dbReference type="NCBI Taxonomy" id="1325360"/>
    <lineage>
        <taxon>Bacteria</taxon>
        <taxon>Bacillati</taxon>
        <taxon>Bacillota</taxon>
        <taxon>Bacilli</taxon>
        <taxon>Bacillales</taxon>
        <taxon>Paenibacillaceae</taxon>
        <taxon>Paenibacillus</taxon>
    </lineage>
</organism>
<dbReference type="Proteomes" id="UP000659344">
    <property type="component" value="Unassembled WGS sequence"/>
</dbReference>
<evidence type="ECO:0000313" key="2">
    <source>
        <dbReference type="Proteomes" id="UP000659344"/>
    </source>
</evidence>